<keyword evidence="1" id="KW-0812">Transmembrane</keyword>
<feature type="transmembrane region" description="Helical" evidence="1">
    <location>
        <begin position="12"/>
        <end position="32"/>
    </location>
</feature>
<comment type="caution">
    <text evidence="2">The sequence shown here is derived from an EMBL/GenBank/DDBJ whole genome shotgun (WGS) entry which is preliminary data.</text>
</comment>
<organism evidence="2 3">
    <name type="scientific">Leptospira hartskeerlii</name>
    <dbReference type="NCBI Taxonomy" id="2023177"/>
    <lineage>
        <taxon>Bacteria</taxon>
        <taxon>Pseudomonadati</taxon>
        <taxon>Spirochaetota</taxon>
        <taxon>Spirochaetia</taxon>
        <taxon>Leptospirales</taxon>
        <taxon>Leptospiraceae</taxon>
        <taxon>Leptospira</taxon>
    </lineage>
</organism>
<reference evidence="2 3" key="1">
    <citation type="submission" date="2017-07" db="EMBL/GenBank/DDBJ databases">
        <title>Leptospira spp. isolated from tropical soils.</title>
        <authorList>
            <person name="Thibeaux R."/>
            <person name="Iraola G."/>
            <person name="Ferres I."/>
            <person name="Bierque E."/>
            <person name="Girault D."/>
            <person name="Soupe-Gilbert M.-E."/>
            <person name="Picardeau M."/>
            <person name="Goarant C."/>
        </authorList>
    </citation>
    <scope>NUCLEOTIDE SEQUENCE [LARGE SCALE GENOMIC DNA]</scope>
    <source>
        <strain evidence="2 3">MCA1-C-A1</strain>
    </source>
</reference>
<name>A0A2M9X8C9_9LEPT</name>
<dbReference type="RefSeq" id="WP_100708278.1">
    <property type="nucleotide sequence ID" value="NZ_NPDL01000017.1"/>
</dbReference>
<dbReference type="EMBL" id="NPDN01000015">
    <property type="protein sequence ID" value="PJZ23914.1"/>
    <property type="molecule type" value="Genomic_DNA"/>
</dbReference>
<feature type="transmembrane region" description="Helical" evidence="1">
    <location>
        <begin position="156"/>
        <end position="177"/>
    </location>
</feature>
<keyword evidence="1" id="KW-1133">Transmembrane helix</keyword>
<dbReference type="Proteomes" id="UP000232196">
    <property type="component" value="Unassembled WGS sequence"/>
</dbReference>
<evidence type="ECO:0000256" key="1">
    <source>
        <dbReference type="SAM" id="Phobius"/>
    </source>
</evidence>
<evidence type="ECO:0000313" key="2">
    <source>
        <dbReference type="EMBL" id="PJZ23914.1"/>
    </source>
</evidence>
<protein>
    <submittedName>
        <fullName evidence="2">Uncharacterized protein</fullName>
    </submittedName>
</protein>
<proteinExistence type="predicted"/>
<accession>A0A2M9X8C9</accession>
<feature type="transmembrane region" description="Helical" evidence="1">
    <location>
        <begin position="126"/>
        <end position="144"/>
    </location>
</feature>
<sequence length="185" mass="21521">MNFTENTYLYVFSTIPQVIAAIIGFSSAFILLRINSYDSGLKTLCDQVITKLDHRLLNMRRETMGSVEKRFDDIRTELTKLNKQNNINPMIEIFAKLTEQDYQESIEEFRIEHERKRKFIGNYKDLVIWGCILLILPLIELPFANELTSHKCLGQFLIIITTSLSVLFLILFARFFAKSIDNSSI</sequence>
<keyword evidence="3" id="KW-1185">Reference proteome</keyword>
<gene>
    <name evidence="2" type="ORF">CH357_18645</name>
</gene>
<dbReference type="AlphaFoldDB" id="A0A2M9X8C9"/>
<evidence type="ECO:0000313" key="3">
    <source>
        <dbReference type="Proteomes" id="UP000232196"/>
    </source>
</evidence>
<keyword evidence="1" id="KW-0472">Membrane</keyword>